<accession>A0A2W6MVZ5</accession>
<sequence>MTIISQASQEVLVEHCKIASAENLILSIEHSLLSADIEPQRVFFLKVPQEFKKKLYSKNWYWNGTKLEVYEDEE</sequence>
<keyword evidence="2" id="KW-1185">Reference proteome</keyword>
<name>A0A2W6MVZ5_9HELI</name>
<gene>
    <name evidence="1" type="ORF">B6S12_09185</name>
</gene>
<organism evidence="1 2">
    <name type="scientific">Helicobacter valdiviensis</name>
    <dbReference type="NCBI Taxonomy" id="1458358"/>
    <lineage>
        <taxon>Bacteria</taxon>
        <taxon>Pseudomonadati</taxon>
        <taxon>Campylobacterota</taxon>
        <taxon>Epsilonproteobacteria</taxon>
        <taxon>Campylobacterales</taxon>
        <taxon>Helicobacteraceae</taxon>
        <taxon>Helicobacter</taxon>
    </lineage>
</organism>
<dbReference type="EMBL" id="NBIU01000036">
    <property type="protein sequence ID" value="PZT47398.1"/>
    <property type="molecule type" value="Genomic_DNA"/>
</dbReference>
<evidence type="ECO:0000313" key="2">
    <source>
        <dbReference type="Proteomes" id="UP000249746"/>
    </source>
</evidence>
<protein>
    <submittedName>
        <fullName evidence="1">Uncharacterized protein</fullName>
    </submittedName>
</protein>
<reference evidence="1 2" key="1">
    <citation type="submission" date="2017-03" db="EMBL/GenBank/DDBJ databases">
        <title>Genomic and clinical evidence uncovers the enterohepatic species Helicobacter valdiviensis as a potential human intestinal pathogen.</title>
        <authorList>
            <person name="Fresia P."/>
            <person name="Jara R."/>
            <person name="Sierra R."/>
            <person name="Ferres I."/>
            <person name="Greif G."/>
            <person name="Iraola G."/>
            <person name="Collado L."/>
        </authorList>
    </citation>
    <scope>NUCLEOTIDE SEQUENCE [LARGE SCALE GENOMIC DNA]</scope>
    <source>
        <strain evidence="1 2">WBE14</strain>
    </source>
</reference>
<dbReference type="RefSeq" id="WP_111230503.1">
    <property type="nucleotide sequence ID" value="NZ_NBIU01000036.1"/>
</dbReference>
<proteinExistence type="predicted"/>
<evidence type="ECO:0000313" key="1">
    <source>
        <dbReference type="EMBL" id="PZT47398.1"/>
    </source>
</evidence>
<comment type="caution">
    <text evidence="1">The sequence shown here is derived from an EMBL/GenBank/DDBJ whole genome shotgun (WGS) entry which is preliminary data.</text>
</comment>
<dbReference type="OrthoDB" id="5325487at2"/>
<dbReference type="Proteomes" id="UP000249746">
    <property type="component" value="Unassembled WGS sequence"/>
</dbReference>
<dbReference type="AlphaFoldDB" id="A0A2W6MVZ5"/>